<dbReference type="InterPro" id="IPR035396">
    <property type="entry name" value="Bac_rhamnosid6H"/>
</dbReference>
<dbReference type="GO" id="GO:0005975">
    <property type="term" value="P:carbohydrate metabolic process"/>
    <property type="evidence" value="ECO:0007669"/>
    <property type="project" value="InterPro"/>
</dbReference>
<dbReference type="InterPro" id="IPR012341">
    <property type="entry name" value="6hp_glycosidase-like_sf"/>
</dbReference>
<evidence type="ECO:0000259" key="1">
    <source>
        <dbReference type="Pfam" id="PF05592"/>
    </source>
</evidence>
<dbReference type="EMBL" id="CP002305">
    <property type="protein sequence ID" value="ADQ18020.1"/>
    <property type="molecule type" value="Genomic_DNA"/>
</dbReference>
<dbReference type="AlphaFoldDB" id="E4RWE7"/>
<dbReference type="InterPro" id="IPR008902">
    <property type="entry name" value="Rhamnosid_concanavalin"/>
</dbReference>
<dbReference type="PANTHER" id="PTHR34987">
    <property type="entry name" value="C, PUTATIVE (AFU_ORTHOLOGUE AFUA_3G02880)-RELATED"/>
    <property type="match status" value="1"/>
</dbReference>
<dbReference type="eggNOG" id="COG3408">
    <property type="taxonomic scope" value="Bacteria"/>
</dbReference>
<dbReference type="RefSeq" id="WP_013409061.1">
    <property type="nucleotide sequence ID" value="NC_014655.1"/>
</dbReference>
<dbReference type="Pfam" id="PF17390">
    <property type="entry name" value="Bac_rhamnosid_C"/>
    <property type="match status" value="1"/>
</dbReference>
<dbReference type="KEGG" id="lby:Lbys_2344"/>
<dbReference type="SUPFAM" id="SSF48208">
    <property type="entry name" value="Six-hairpin glycosidases"/>
    <property type="match status" value="1"/>
</dbReference>
<reference evidence="4 5" key="2">
    <citation type="journal article" date="2011" name="Stand. Genomic Sci.">
        <title>Complete genome sequence of Leadbetterella byssophila type strain (4M15).</title>
        <authorList>
            <person name="Abt B."/>
            <person name="Teshima H."/>
            <person name="Lucas S."/>
            <person name="Lapidus A."/>
            <person name="Del Rio T.G."/>
            <person name="Nolan M."/>
            <person name="Tice H."/>
            <person name="Cheng J.F."/>
            <person name="Pitluck S."/>
            <person name="Liolios K."/>
            <person name="Pagani I."/>
            <person name="Ivanova N."/>
            <person name="Mavromatis K."/>
            <person name="Pati A."/>
            <person name="Tapia R."/>
            <person name="Han C."/>
            <person name="Goodwin L."/>
            <person name="Chen A."/>
            <person name="Palaniappan K."/>
            <person name="Land M."/>
            <person name="Hauser L."/>
            <person name="Chang Y.J."/>
            <person name="Jeffries C.D."/>
            <person name="Rohde M."/>
            <person name="Goker M."/>
            <person name="Tindall B.J."/>
            <person name="Detter J.C."/>
            <person name="Woyke T."/>
            <person name="Bristow J."/>
            <person name="Eisen J.A."/>
            <person name="Markowitz V."/>
            <person name="Hugenholtz P."/>
            <person name="Klenk H.P."/>
            <person name="Kyrpides N.C."/>
        </authorList>
    </citation>
    <scope>NUCLEOTIDE SEQUENCE [LARGE SCALE GENOMIC DNA]</scope>
    <source>
        <strain evidence="5">DSM 17132 / JCM 16389 / KACC 11308 / NBRC 106382 / 4M15</strain>
    </source>
</reference>
<evidence type="ECO:0000259" key="3">
    <source>
        <dbReference type="Pfam" id="PF17390"/>
    </source>
</evidence>
<dbReference type="Gene3D" id="2.60.420.10">
    <property type="entry name" value="Maltose phosphorylase, domain 3"/>
    <property type="match status" value="1"/>
</dbReference>
<reference key="1">
    <citation type="submission" date="2010-11" db="EMBL/GenBank/DDBJ databases">
        <title>The complete genome of Leadbetterella byssophila DSM 17132.</title>
        <authorList>
            <consortium name="US DOE Joint Genome Institute (JGI-PGF)"/>
            <person name="Lucas S."/>
            <person name="Copeland A."/>
            <person name="Lapidus A."/>
            <person name="Glavina del Rio T."/>
            <person name="Dalin E."/>
            <person name="Tice H."/>
            <person name="Bruce D."/>
            <person name="Goodwin L."/>
            <person name="Pitluck S."/>
            <person name="Kyrpides N."/>
            <person name="Mavromatis K."/>
            <person name="Ivanova N."/>
            <person name="Teshima H."/>
            <person name="Brettin T."/>
            <person name="Detter J.C."/>
            <person name="Han C."/>
            <person name="Tapia R."/>
            <person name="Land M."/>
            <person name="Hauser L."/>
            <person name="Markowitz V."/>
            <person name="Cheng J.-F."/>
            <person name="Hugenholtz P."/>
            <person name="Woyke T."/>
            <person name="Wu D."/>
            <person name="Tindall B."/>
            <person name="Pomrenke H.G."/>
            <person name="Brambilla E."/>
            <person name="Klenk H.-P."/>
            <person name="Eisen J.A."/>
        </authorList>
    </citation>
    <scope>NUCLEOTIDE SEQUENCE [LARGE SCALE GENOMIC DNA]</scope>
    <source>
        <strain>DSM 17132</strain>
    </source>
</reference>
<dbReference type="Pfam" id="PF17389">
    <property type="entry name" value="Bac_rhamnosid6H"/>
    <property type="match status" value="1"/>
</dbReference>
<dbReference type="STRING" id="649349.Lbys_2344"/>
<accession>E4RWE7</accession>
<dbReference type="Proteomes" id="UP000007435">
    <property type="component" value="Chromosome"/>
</dbReference>
<evidence type="ECO:0000259" key="2">
    <source>
        <dbReference type="Pfam" id="PF17389"/>
    </source>
</evidence>
<feature type="domain" description="Alpha-L-rhamnosidase C-terminal" evidence="3">
    <location>
        <begin position="701"/>
        <end position="759"/>
    </location>
</feature>
<dbReference type="OrthoDB" id="9815108at2"/>
<dbReference type="Pfam" id="PF05592">
    <property type="entry name" value="Bac_rhamnosid"/>
    <property type="match status" value="1"/>
</dbReference>
<dbReference type="SUPFAM" id="SSF49785">
    <property type="entry name" value="Galactose-binding domain-like"/>
    <property type="match status" value="1"/>
</dbReference>
<name>E4RWE7_LEAB4</name>
<dbReference type="PANTHER" id="PTHR34987:SF2">
    <property type="entry name" value="B, PUTATIVE (AFU_ORTHOLOGUE AFUA_7G05040)-RELATED"/>
    <property type="match status" value="1"/>
</dbReference>
<dbReference type="GO" id="GO:0004553">
    <property type="term" value="F:hydrolase activity, hydrolyzing O-glycosyl compounds"/>
    <property type="evidence" value="ECO:0007669"/>
    <property type="project" value="InterPro"/>
</dbReference>
<dbReference type="Gene3D" id="1.50.10.10">
    <property type="match status" value="1"/>
</dbReference>
<dbReference type="CAZy" id="GH78">
    <property type="family name" value="Glycoside Hydrolase Family 78"/>
</dbReference>
<sequence>MKIISLILLTCALAWGQVDYKKQAWTAHWISVPGYSSTEYGIYQFRKEVALSVVPKSYVVYVSADNRYELYVNGEWIGFGPARGDISHWNYEEYDLSPYLKPGKNWIAAKVWNEGEYRPEAQFSVRTGFLLQGVTDPSISTGTSWLGRRDESFAPLPLKVPFYYVAGPGEVRDLNKYTPDWETGKGEGWKPAQNIVRALPNTIVGPYGTTNIWMLQASILPPLERKIERLGKVVKAEGVSLNNFPKVKEPIHLPARKKVSLLLDQGYLTNAYPILQFSGGKGAKISLSYAEALYDDRMKKGNRNEVEGKKFIGRKDSLISAGRRGEVFRTYSYRTYRYLLMEVETQEEALEIEDLQSLFVGFPFQMKARMDSELGEMQDMLEVGWRTARLCAVDTYMDCPYYEQLQYIGDARIQALVSLYNSGDDRLLKNALNLMDQSRQPEGITLSRHPSYTPQYIPTFSLWYIGMLYDYLRYGSDIGFVKQKLSGVHQVLQYFQRYENEEGSLRDLPQWRFTDWVSAKDWKSGEGPFGADGGSAILDFQLLWAYQVAANLEKDLGVNVYREMYLKKAEKLKQMLKKRYWVAERGLFADRSEKDLYSQHANTLAILTETVTPEEAKTIARKLLEEKDLAPASIYFKYYLHLALVKAGRGEEYLSFLDDWRENLRLGLTTWAEMSDVSGSRSDCHAWGSSPNIEFYRILLGIDSDSPGFAKVKIQPHLGDLKQLSGEIPHPNGKISASYTLVDSQWKVQIALPNGVDGTFEWKGQKKALKPGLNDFMIKNSN</sequence>
<dbReference type="CAZy" id="CBM67">
    <property type="family name" value="Carbohydrate-Binding Module Family 67"/>
</dbReference>
<gene>
    <name evidence="4" type="ordered locus">Lbys_2344</name>
</gene>
<dbReference type="InterPro" id="IPR008979">
    <property type="entry name" value="Galactose-bd-like_sf"/>
</dbReference>
<dbReference type="Gene3D" id="2.60.120.260">
    <property type="entry name" value="Galactose-binding domain-like"/>
    <property type="match status" value="2"/>
</dbReference>
<evidence type="ECO:0000313" key="4">
    <source>
        <dbReference type="EMBL" id="ADQ18020.1"/>
    </source>
</evidence>
<keyword evidence="5" id="KW-1185">Reference proteome</keyword>
<organism evidence="4 5">
    <name type="scientific">Leadbetterella byssophila (strain DSM 17132 / JCM 16389 / KACC 11308 / NBRC 106382 / 4M15)</name>
    <dbReference type="NCBI Taxonomy" id="649349"/>
    <lineage>
        <taxon>Bacteria</taxon>
        <taxon>Pseudomonadati</taxon>
        <taxon>Bacteroidota</taxon>
        <taxon>Cytophagia</taxon>
        <taxon>Cytophagales</taxon>
        <taxon>Leadbetterellaceae</taxon>
        <taxon>Leadbetterella</taxon>
    </lineage>
</organism>
<evidence type="ECO:0000313" key="5">
    <source>
        <dbReference type="Proteomes" id="UP000007435"/>
    </source>
</evidence>
<dbReference type="InterPro" id="IPR008928">
    <property type="entry name" value="6-hairpin_glycosidase_sf"/>
</dbReference>
<proteinExistence type="predicted"/>
<feature type="domain" description="Alpha-L-rhamnosidase concanavalin-like" evidence="1">
    <location>
        <begin position="260"/>
        <end position="360"/>
    </location>
</feature>
<feature type="domain" description="Alpha-L-rhamnosidase six-hairpin glycosidase" evidence="2">
    <location>
        <begin position="378"/>
        <end position="691"/>
    </location>
</feature>
<dbReference type="InterPro" id="IPR035398">
    <property type="entry name" value="Bac_rhamnosid_C"/>
</dbReference>
<dbReference type="HOGENOM" id="CLU_009782_0_0_10"/>
<protein>
    <submittedName>
        <fullName evidence="4">Alpha-L-rhamnosidase</fullName>
    </submittedName>
</protein>